<proteinExistence type="inferred from homology"/>
<dbReference type="InterPro" id="IPR050810">
    <property type="entry name" value="Bact_Secretion_Sys_Channel"/>
</dbReference>
<organism evidence="5 6">
    <name type="scientific">Hyphomicrobium facile</name>
    <dbReference type="NCBI Taxonomy" id="51670"/>
    <lineage>
        <taxon>Bacteria</taxon>
        <taxon>Pseudomonadati</taxon>
        <taxon>Pseudomonadota</taxon>
        <taxon>Alphaproteobacteria</taxon>
        <taxon>Hyphomicrobiales</taxon>
        <taxon>Hyphomicrobiaceae</taxon>
        <taxon>Hyphomicrobium</taxon>
    </lineage>
</organism>
<protein>
    <submittedName>
        <fullName evidence="5">Pilus assembly protein CpaC</fullName>
    </submittedName>
</protein>
<dbReference type="GO" id="GO:0009306">
    <property type="term" value="P:protein secretion"/>
    <property type="evidence" value="ECO:0007669"/>
    <property type="project" value="InterPro"/>
</dbReference>
<dbReference type="GO" id="GO:0015627">
    <property type="term" value="C:type II protein secretion system complex"/>
    <property type="evidence" value="ECO:0007669"/>
    <property type="project" value="TreeGrafter"/>
</dbReference>
<dbReference type="EMBL" id="FPCH01000001">
    <property type="protein sequence ID" value="SFV26384.1"/>
    <property type="molecule type" value="Genomic_DNA"/>
</dbReference>
<keyword evidence="6" id="KW-1185">Reference proteome</keyword>
<accession>A0A1I7MVF4</accession>
<dbReference type="OrthoDB" id="9775455at2"/>
<reference evidence="6" key="1">
    <citation type="submission" date="2016-10" db="EMBL/GenBank/DDBJ databases">
        <authorList>
            <person name="Varghese N."/>
            <person name="Submissions S."/>
        </authorList>
    </citation>
    <scope>NUCLEOTIDE SEQUENCE [LARGE SCALE GENOMIC DNA]</scope>
    <source>
        <strain evidence="6">DSM 1565</strain>
    </source>
</reference>
<comment type="similarity">
    <text evidence="1">Belongs to the bacterial secretin family.</text>
</comment>
<dbReference type="STRING" id="51670.SAMN04488557_0452"/>
<sequence length="539" mass="56649">MRCNSGFSWRARLRAVVMFFGATLVFSAAVAQPPESDEMYRDLSADAGRHQSFIRIQDTGGPIRKSLKIGMGKSVLLEFPRDVRDVMVSNPAVIDAVVLSSNRVFLLAKGTGEANAFFFDTSGAQFATMELYIERETAGLQSLLNRIITGASIKVEMLNQTVILTGSVKSPIDSTRAGNIAGQFISQQLTSTSINVKEGVSTAESESNQLKQAVINMLTVEAEEQVMLKVTVAEVQRTALKQLGVNLGGMLQSGSFSTTLLTANSLPISTAQGLGSLPTFGLPAAAGAACAAGAPICPFNPGLTNGALGNSGLLSGWGSGANQIQSAIRALERDGLIRTLAEPNLTAISGEAAEFLAGGEVPYVTGVDTQTGVSAVAFKKFGVQLGFTPVVLSEGRISLKIDTSVSDISRFIGSNPVLDTRQAKTVVELPSGGSLALAGLISTKTQQNIDGLPGAKDIPILGTLFRSRDFQNQESELVVIVTPYLVQPTSRQQLAAPTDGLAPATDLKADFLGHLNRIYGKSEAMPSGGLKGDYGFIVE</sequence>
<gene>
    <name evidence="5" type="ORF">SAMN04488557_0452</name>
</gene>
<evidence type="ECO:0000259" key="3">
    <source>
        <dbReference type="Pfam" id="PF00263"/>
    </source>
</evidence>
<keyword evidence="2" id="KW-0732">Signal</keyword>
<dbReference type="InterPro" id="IPR004846">
    <property type="entry name" value="T2SS/T3SS_dom"/>
</dbReference>
<feature type="chain" id="PRO_5011533699" evidence="2">
    <location>
        <begin position="32"/>
        <end position="539"/>
    </location>
</feature>
<dbReference type="AlphaFoldDB" id="A0A1I7MVF4"/>
<dbReference type="Pfam" id="PF13629">
    <property type="entry name" value="T2SS-T3SS_pil_N"/>
    <property type="match status" value="1"/>
</dbReference>
<evidence type="ECO:0000313" key="5">
    <source>
        <dbReference type="EMBL" id="SFV26384.1"/>
    </source>
</evidence>
<dbReference type="InterPro" id="IPR001775">
    <property type="entry name" value="GspD/PilQ"/>
</dbReference>
<name>A0A1I7MVF4_9HYPH</name>
<dbReference type="InterPro" id="IPR032789">
    <property type="entry name" value="T2SS-T3SS_pil_N"/>
</dbReference>
<dbReference type="PANTHER" id="PTHR30332:SF17">
    <property type="entry name" value="TYPE IV PILIATION SYSTEM PROTEIN DR_0774-RELATED"/>
    <property type="match status" value="1"/>
</dbReference>
<feature type="domain" description="Type II/III secretion system secretin-like" evidence="3">
    <location>
        <begin position="330"/>
        <end position="486"/>
    </location>
</feature>
<evidence type="ECO:0000259" key="4">
    <source>
        <dbReference type="Pfam" id="PF13629"/>
    </source>
</evidence>
<dbReference type="Pfam" id="PF00263">
    <property type="entry name" value="Secretin"/>
    <property type="match status" value="1"/>
</dbReference>
<feature type="signal peptide" evidence="2">
    <location>
        <begin position="1"/>
        <end position="31"/>
    </location>
</feature>
<evidence type="ECO:0000256" key="2">
    <source>
        <dbReference type="SAM" id="SignalP"/>
    </source>
</evidence>
<dbReference type="Proteomes" id="UP000199423">
    <property type="component" value="Unassembled WGS sequence"/>
</dbReference>
<dbReference type="PANTHER" id="PTHR30332">
    <property type="entry name" value="PROBABLE GENERAL SECRETION PATHWAY PROTEIN D"/>
    <property type="match status" value="1"/>
</dbReference>
<evidence type="ECO:0000313" key="6">
    <source>
        <dbReference type="Proteomes" id="UP000199423"/>
    </source>
</evidence>
<evidence type="ECO:0000256" key="1">
    <source>
        <dbReference type="RuleBase" id="RU004003"/>
    </source>
</evidence>
<dbReference type="PRINTS" id="PR00811">
    <property type="entry name" value="BCTERIALGSPD"/>
</dbReference>
<feature type="domain" description="Pilus formation protein N-terminal" evidence="4">
    <location>
        <begin position="65"/>
        <end position="129"/>
    </location>
</feature>